<proteinExistence type="predicted"/>
<name>A0A4R7EUE8_9FLAO</name>
<evidence type="ECO:0000313" key="3">
    <source>
        <dbReference type="Proteomes" id="UP000295215"/>
    </source>
</evidence>
<evidence type="ECO:0000313" key="2">
    <source>
        <dbReference type="EMBL" id="TDS57572.1"/>
    </source>
</evidence>
<keyword evidence="1" id="KW-1133">Transmembrane helix</keyword>
<keyword evidence="1" id="KW-0472">Membrane</keyword>
<keyword evidence="3" id="KW-1185">Reference proteome</keyword>
<comment type="caution">
    <text evidence="2">The sequence shown here is derived from an EMBL/GenBank/DDBJ whole genome shotgun (WGS) entry which is preliminary data.</text>
</comment>
<accession>A0A4R7EUE8</accession>
<keyword evidence="1" id="KW-0812">Transmembrane</keyword>
<reference evidence="2 3" key="1">
    <citation type="submission" date="2019-03" db="EMBL/GenBank/DDBJ databases">
        <title>Genomic Encyclopedia of Archaeal and Bacterial Type Strains, Phase II (KMG-II): from individual species to whole genera.</title>
        <authorList>
            <person name="Goeker M."/>
        </authorList>
    </citation>
    <scope>NUCLEOTIDE SEQUENCE [LARGE SCALE GENOMIC DNA]</scope>
    <source>
        <strain evidence="2 3">DSM 28213</strain>
    </source>
</reference>
<feature type="transmembrane region" description="Helical" evidence="1">
    <location>
        <begin position="38"/>
        <end position="56"/>
    </location>
</feature>
<gene>
    <name evidence="2" type="ORF">C8P70_11572</name>
</gene>
<sequence length="61" mass="7318">MFTSGQIQFAIFFVVIFTIVIAIMYRKDINLHRLHYKNRFFILIAFIAFIGSLFIIKKFLK</sequence>
<dbReference type="Proteomes" id="UP000295215">
    <property type="component" value="Unassembled WGS sequence"/>
</dbReference>
<organism evidence="2 3">
    <name type="scientific">Myroides indicus</name>
    <dbReference type="NCBI Taxonomy" id="1323422"/>
    <lineage>
        <taxon>Bacteria</taxon>
        <taxon>Pseudomonadati</taxon>
        <taxon>Bacteroidota</taxon>
        <taxon>Flavobacteriia</taxon>
        <taxon>Flavobacteriales</taxon>
        <taxon>Flavobacteriaceae</taxon>
        <taxon>Myroides</taxon>
    </lineage>
</organism>
<dbReference type="AlphaFoldDB" id="A0A4R7EUE8"/>
<feature type="transmembrane region" description="Helical" evidence="1">
    <location>
        <begin position="6"/>
        <end position="26"/>
    </location>
</feature>
<dbReference type="EMBL" id="SOAG01000015">
    <property type="protein sequence ID" value="TDS57572.1"/>
    <property type="molecule type" value="Genomic_DNA"/>
</dbReference>
<protein>
    <submittedName>
        <fullName evidence="2">Uncharacterized protein</fullName>
    </submittedName>
</protein>
<evidence type="ECO:0000256" key="1">
    <source>
        <dbReference type="SAM" id="Phobius"/>
    </source>
</evidence>